<accession>M2QMD3</accession>
<feature type="domain" description="Methyltransferase" evidence="3">
    <location>
        <begin position="72"/>
        <end position="168"/>
    </location>
</feature>
<feature type="region of interest" description="Disordered" evidence="2">
    <location>
        <begin position="1"/>
        <end position="21"/>
    </location>
</feature>
<dbReference type="InterPro" id="IPR029063">
    <property type="entry name" value="SAM-dependent_MTases_sf"/>
</dbReference>
<name>M2QMD3_CERS8</name>
<sequence>MDHGHDHGHVGSHSSQLAHSHTHDYAAANREFYDKEAQNYDARPDVAAVTKQITAAMRKAYPDLFDESSTTVMDFACGTGMVSRELIPHVKSIIGVDISGGAVDVYNQRVSELGLTQRMKAVREELKGQELELDGAKFDLIVCSMAYHHFGAIDVVTRTLAFFLKPGGSLLVADRKGSGEGEHKSEAEVPEDVRRAVAHLHGLEEHVMRGVFEGAGLGQFEYRDLGIVGGGVLGKDVRIFITRGVKPLSR</sequence>
<dbReference type="CDD" id="cd02440">
    <property type="entry name" value="AdoMet_MTases"/>
    <property type="match status" value="1"/>
</dbReference>
<dbReference type="Gene3D" id="3.40.50.150">
    <property type="entry name" value="Vaccinia Virus protein VP39"/>
    <property type="match status" value="1"/>
</dbReference>
<dbReference type="PANTHER" id="PTHR43861:SF3">
    <property type="entry name" value="PUTATIVE (AFU_ORTHOLOGUE AFUA_2G14390)-RELATED"/>
    <property type="match status" value="1"/>
</dbReference>
<dbReference type="EMBL" id="KB445806">
    <property type="protein sequence ID" value="EMD33325.1"/>
    <property type="molecule type" value="Genomic_DNA"/>
</dbReference>
<organism evidence="4 5">
    <name type="scientific">Ceriporiopsis subvermispora (strain B)</name>
    <name type="common">White-rot fungus</name>
    <name type="synonym">Gelatoporia subvermispora</name>
    <dbReference type="NCBI Taxonomy" id="914234"/>
    <lineage>
        <taxon>Eukaryota</taxon>
        <taxon>Fungi</taxon>
        <taxon>Dikarya</taxon>
        <taxon>Basidiomycota</taxon>
        <taxon>Agaricomycotina</taxon>
        <taxon>Agaricomycetes</taxon>
        <taxon>Polyporales</taxon>
        <taxon>Gelatoporiaceae</taxon>
        <taxon>Gelatoporia</taxon>
    </lineage>
</organism>
<evidence type="ECO:0000256" key="1">
    <source>
        <dbReference type="ARBA" id="ARBA00022679"/>
    </source>
</evidence>
<protein>
    <recommendedName>
        <fullName evidence="3">Methyltransferase domain-containing protein</fullName>
    </recommendedName>
</protein>
<proteinExistence type="predicted"/>
<reference evidence="4 5" key="1">
    <citation type="journal article" date="2012" name="Proc. Natl. Acad. Sci. U.S.A.">
        <title>Comparative genomics of Ceriporiopsis subvermispora and Phanerochaete chrysosporium provide insight into selective ligninolysis.</title>
        <authorList>
            <person name="Fernandez-Fueyo E."/>
            <person name="Ruiz-Duenas F.J."/>
            <person name="Ferreira P."/>
            <person name="Floudas D."/>
            <person name="Hibbett D.S."/>
            <person name="Canessa P."/>
            <person name="Larrondo L.F."/>
            <person name="James T.Y."/>
            <person name="Seelenfreund D."/>
            <person name="Lobos S."/>
            <person name="Polanco R."/>
            <person name="Tello M."/>
            <person name="Honda Y."/>
            <person name="Watanabe T."/>
            <person name="Watanabe T."/>
            <person name="Ryu J.S."/>
            <person name="Kubicek C.P."/>
            <person name="Schmoll M."/>
            <person name="Gaskell J."/>
            <person name="Hammel K.E."/>
            <person name="St John F.J."/>
            <person name="Vanden Wymelenberg A."/>
            <person name="Sabat G."/>
            <person name="Splinter BonDurant S."/>
            <person name="Syed K."/>
            <person name="Yadav J.S."/>
            <person name="Doddapaneni H."/>
            <person name="Subramanian V."/>
            <person name="Lavin J.L."/>
            <person name="Oguiza J.A."/>
            <person name="Perez G."/>
            <person name="Pisabarro A.G."/>
            <person name="Ramirez L."/>
            <person name="Santoyo F."/>
            <person name="Master E."/>
            <person name="Coutinho P.M."/>
            <person name="Henrissat B."/>
            <person name="Lombard V."/>
            <person name="Magnuson J.K."/>
            <person name="Kuees U."/>
            <person name="Hori C."/>
            <person name="Igarashi K."/>
            <person name="Samejima M."/>
            <person name="Held B.W."/>
            <person name="Barry K.W."/>
            <person name="LaButti K.M."/>
            <person name="Lapidus A."/>
            <person name="Lindquist E.A."/>
            <person name="Lucas S.M."/>
            <person name="Riley R."/>
            <person name="Salamov A.A."/>
            <person name="Hoffmeister D."/>
            <person name="Schwenk D."/>
            <person name="Hadar Y."/>
            <person name="Yarden O."/>
            <person name="de Vries R.P."/>
            <person name="Wiebenga A."/>
            <person name="Stenlid J."/>
            <person name="Eastwood D."/>
            <person name="Grigoriev I.V."/>
            <person name="Berka R.M."/>
            <person name="Blanchette R.A."/>
            <person name="Kersten P."/>
            <person name="Martinez A.T."/>
            <person name="Vicuna R."/>
            <person name="Cullen D."/>
        </authorList>
    </citation>
    <scope>NUCLEOTIDE SEQUENCE [LARGE SCALE GENOMIC DNA]</scope>
    <source>
        <strain evidence="4 5">B</strain>
    </source>
</reference>
<dbReference type="SUPFAM" id="SSF53335">
    <property type="entry name" value="S-adenosyl-L-methionine-dependent methyltransferases"/>
    <property type="match status" value="1"/>
</dbReference>
<keyword evidence="1" id="KW-0808">Transferase</keyword>
<dbReference type="HOGENOM" id="CLU_037990_1_1_1"/>
<dbReference type="PANTHER" id="PTHR43861">
    <property type="entry name" value="TRANS-ACONITATE 2-METHYLTRANSFERASE-RELATED"/>
    <property type="match status" value="1"/>
</dbReference>
<evidence type="ECO:0000256" key="2">
    <source>
        <dbReference type="SAM" id="MobiDB-lite"/>
    </source>
</evidence>
<dbReference type="InterPro" id="IPR041698">
    <property type="entry name" value="Methyltransf_25"/>
</dbReference>
<feature type="non-terminal residue" evidence="4">
    <location>
        <position position="250"/>
    </location>
</feature>
<dbReference type="Pfam" id="PF13649">
    <property type="entry name" value="Methyltransf_25"/>
    <property type="match status" value="1"/>
</dbReference>
<evidence type="ECO:0000313" key="5">
    <source>
        <dbReference type="Proteomes" id="UP000016930"/>
    </source>
</evidence>
<gene>
    <name evidence="4" type="ORF">CERSUDRAFT_117945</name>
</gene>
<dbReference type="GO" id="GO:0016740">
    <property type="term" value="F:transferase activity"/>
    <property type="evidence" value="ECO:0007669"/>
    <property type="project" value="UniProtKB-KW"/>
</dbReference>
<dbReference type="OrthoDB" id="3647at2759"/>
<evidence type="ECO:0000313" key="4">
    <source>
        <dbReference type="EMBL" id="EMD33325.1"/>
    </source>
</evidence>
<dbReference type="STRING" id="914234.M2QMD3"/>
<dbReference type="AlphaFoldDB" id="M2QMD3"/>
<evidence type="ECO:0000259" key="3">
    <source>
        <dbReference type="Pfam" id="PF13649"/>
    </source>
</evidence>
<dbReference type="Proteomes" id="UP000016930">
    <property type="component" value="Unassembled WGS sequence"/>
</dbReference>
<keyword evidence="5" id="KW-1185">Reference proteome</keyword>